<dbReference type="EMBL" id="VOLQ01000013">
    <property type="protein sequence ID" value="TWX67537.1"/>
    <property type="molecule type" value="Genomic_DNA"/>
</dbReference>
<name>A0A5C6QG02_9GAMM</name>
<keyword evidence="4" id="KW-1185">Reference proteome</keyword>
<dbReference type="InterPro" id="IPR051531">
    <property type="entry name" value="N-acetyltransferase"/>
</dbReference>
<gene>
    <name evidence="2" type="ORF">ESZ26_12765</name>
    <name evidence="3" type="ORF">ESZ27_08635</name>
</gene>
<dbReference type="Proteomes" id="UP000321525">
    <property type="component" value="Unassembled WGS sequence"/>
</dbReference>
<sequence>MLLCTTERLTIRHLNEQDHEFVLQLLNDDAFIKNIGDKGVRESKDAIAYLVNGPLASYSEQGFGLNLVALKSDNTPIGLCGLLKRPELEYADLGYALLPEYCSQGFAREASLAVLKVGYDNNYAVNVVAITTLENTSSNVLLKKLGFVFEQTIEFYGASNNLYKVRLASLFEQ</sequence>
<dbReference type="InterPro" id="IPR000182">
    <property type="entry name" value="GNAT_dom"/>
</dbReference>
<protein>
    <submittedName>
        <fullName evidence="3">GNAT family N-acetyltransferase</fullName>
    </submittedName>
</protein>
<dbReference type="PANTHER" id="PTHR43792">
    <property type="entry name" value="GNAT FAMILY, PUTATIVE (AFU_ORTHOLOGUE AFUA_3G00765)-RELATED-RELATED"/>
    <property type="match status" value="1"/>
</dbReference>
<evidence type="ECO:0000259" key="1">
    <source>
        <dbReference type="PROSITE" id="PS51186"/>
    </source>
</evidence>
<dbReference type="Gene3D" id="3.40.630.30">
    <property type="match status" value="1"/>
</dbReference>
<organism evidence="3 5">
    <name type="scientific">Colwellia hornerae</name>
    <dbReference type="NCBI Taxonomy" id="89402"/>
    <lineage>
        <taxon>Bacteria</taxon>
        <taxon>Pseudomonadati</taxon>
        <taxon>Pseudomonadota</taxon>
        <taxon>Gammaproteobacteria</taxon>
        <taxon>Alteromonadales</taxon>
        <taxon>Colwelliaceae</taxon>
        <taxon>Colwellia</taxon>
    </lineage>
</organism>
<proteinExistence type="predicted"/>
<dbReference type="PROSITE" id="PS51186">
    <property type="entry name" value="GNAT"/>
    <property type="match status" value="1"/>
</dbReference>
<evidence type="ECO:0000313" key="4">
    <source>
        <dbReference type="Proteomes" id="UP000321525"/>
    </source>
</evidence>
<dbReference type="OrthoDB" id="9798081at2"/>
<evidence type="ECO:0000313" key="3">
    <source>
        <dbReference type="EMBL" id="TWX67537.1"/>
    </source>
</evidence>
<keyword evidence="3" id="KW-0808">Transferase</keyword>
<accession>A0A5C6QG02</accession>
<dbReference type="SUPFAM" id="SSF55729">
    <property type="entry name" value="Acyl-CoA N-acyltransferases (Nat)"/>
    <property type="match status" value="1"/>
</dbReference>
<comment type="caution">
    <text evidence="3">The sequence shown here is derived from an EMBL/GenBank/DDBJ whole genome shotgun (WGS) entry which is preliminary data.</text>
</comment>
<dbReference type="Proteomes" id="UP000321917">
    <property type="component" value="Unassembled WGS sequence"/>
</dbReference>
<dbReference type="AlphaFoldDB" id="A0A5C6QG02"/>
<dbReference type="Pfam" id="PF13302">
    <property type="entry name" value="Acetyltransf_3"/>
    <property type="match status" value="1"/>
</dbReference>
<dbReference type="InterPro" id="IPR016181">
    <property type="entry name" value="Acyl_CoA_acyltransferase"/>
</dbReference>
<feature type="domain" description="N-acetyltransferase" evidence="1">
    <location>
        <begin position="9"/>
        <end position="169"/>
    </location>
</feature>
<dbReference type="EMBL" id="VOLR01000017">
    <property type="protein sequence ID" value="TWX57835.1"/>
    <property type="molecule type" value="Genomic_DNA"/>
</dbReference>
<dbReference type="PANTHER" id="PTHR43792:SF1">
    <property type="entry name" value="N-ACETYLTRANSFERASE DOMAIN-CONTAINING PROTEIN"/>
    <property type="match status" value="1"/>
</dbReference>
<reference evidence="3 5" key="1">
    <citation type="submission" date="2019-07" db="EMBL/GenBank/DDBJ databases">
        <title>Genomes of sea-ice associated Colwellia species.</title>
        <authorList>
            <person name="Bowman J.P."/>
        </authorList>
    </citation>
    <scope>NUCLEOTIDE SEQUENCE [LARGE SCALE GENOMIC DNA]</scope>
    <source>
        <strain evidence="2 4">ACAM 607</strain>
        <strain evidence="3 5">IC036</strain>
    </source>
</reference>
<evidence type="ECO:0000313" key="5">
    <source>
        <dbReference type="Proteomes" id="UP000321917"/>
    </source>
</evidence>
<dbReference type="GO" id="GO:0016747">
    <property type="term" value="F:acyltransferase activity, transferring groups other than amino-acyl groups"/>
    <property type="evidence" value="ECO:0007669"/>
    <property type="project" value="InterPro"/>
</dbReference>
<evidence type="ECO:0000313" key="2">
    <source>
        <dbReference type="EMBL" id="TWX57835.1"/>
    </source>
</evidence>
<dbReference type="RefSeq" id="WP_146799870.1">
    <property type="nucleotide sequence ID" value="NZ_VOLP01000016.1"/>
</dbReference>